<dbReference type="InterPro" id="IPR000980">
    <property type="entry name" value="SH2"/>
</dbReference>
<evidence type="ECO:0000256" key="2">
    <source>
        <dbReference type="PROSITE-ProRule" id="PRU00191"/>
    </source>
</evidence>
<evidence type="ECO:0000259" key="3">
    <source>
        <dbReference type="PROSITE" id="PS50001"/>
    </source>
</evidence>
<dbReference type="Proteomes" id="UP000015101">
    <property type="component" value="Unassembled WGS sequence"/>
</dbReference>
<dbReference type="OrthoDB" id="3175255at2759"/>
<dbReference type="FunFam" id="3.30.505.10:FF:000080">
    <property type="entry name" value="Pi3K21B, isoform C"/>
    <property type="match status" value="1"/>
</dbReference>
<reference evidence="5" key="3">
    <citation type="submission" date="2015-06" db="UniProtKB">
        <authorList>
            <consortium name="EnsemblMetazoa"/>
        </authorList>
    </citation>
    <scope>IDENTIFICATION</scope>
</reference>
<keyword evidence="1 2" id="KW-0727">SH2 domain</keyword>
<dbReference type="PANTHER" id="PTHR10155">
    <property type="entry name" value="PHOSPHATIDYLINOSITOL 3-KINASE REGULATORY SUBUNIT"/>
    <property type="match status" value="1"/>
</dbReference>
<dbReference type="Pfam" id="PF00017">
    <property type="entry name" value="SH2"/>
    <property type="match status" value="1"/>
</dbReference>
<evidence type="ECO:0000313" key="6">
    <source>
        <dbReference type="Proteomes" id="UP000015101"/>
    </source>
</evidence>
<accession>T1EIM1</accession>
<feature type="domain" description="SH2" evidence="3">
    <location>
        <begin position="12"/>
        <end position="108"/>
    </location>
</feature>
<organism evidence="5 6">
    <name type="scientific">Helobdella robusta</name>
    <name type="common">Californian leech</name>
    <dbReference type="NCBI Taxonomy" id="6412"/>
    <lineage>
        <taxon>Eukaryota</taxon>
        <taxon>Metazoa</taxon>
        <taxon>Spiralia</taxon>
        <taxon>Lophotrochozoa</taxon>
        <taxon>Annelida</taxon>
        <taxon>Clitellata</taxon>
        <taxon>Hirudinea</taxon>
        <taxon>Rhynchobdellida</taxon>
        <taxon>Glossiphoniidae</taxon>
        <taxon>Helobdella</taxon>
    </lineage>
</organism>
<dbReference type="OMA" id="RLIRICH"/>
<dbReference type="PRINTS" id="PR00401">
    <property type="entry name" value="SH2DOMAIN"/>
</dbReference>
<name>T1EIM1_HELRO</name>
<dbReference type="EMBL" id="KB096183">
    <property type="protein sequence ID" value="ESO07521.1"/>
    <property type="molecule type" value="Genomic_DNA"/>
</dbReference>
<reference evidence="4 6" key="2">
    <citation type="journal article" date="2013" name="Nature">
        <title>Insights into bilaterian evolution from three spiralian genomes.</title>
        <authorList>
            <person name="Simakov O."/>
            <person name="Marletaz F."/>
            <person name="Cho S.J."/>
            <person name="Edsinger-Gonzales E."/>
            <person name="Havlak P."/>
            <person name="Hellsten U."/>
            <person name="Kuo D.H."/>
            <person name="Larsson T."/>
            <person name="Lv J."/>
            <person name="Arendt D."/>
            <person name="Savage R."/>
            <person name="Osoegawa K."/>
            <person name="de Jong P."/>
            <person name="Grimwood J."/>
            <person name="Chapman J.A."/>
            <person name="Shapiro H."/>
            <person name="Aerts A."/>
            <person name="Otillar R.P."/>
            <person name="Terry A.Y."/>
            <person name="Boore J.L."/>
            <person name="Grigoriev I.V."/>
            <person name="Lindberg D.R."/>
            <person name="Seaver E.C."/>
            <person name="Weisblat D.A."/>
            <person name="Putnam N.H."/>
            <person name="Rokhsar D.S."/>
        </authorList>
    </citation>
    <scope>NUCLEOTIDE SEQUENCE</scope>
</reference>
<dbReference type="KEGG" id="hro:HELRODRAFT_137635"/>
<evidence type="ECO:0000313" key="5">
    <source>
        <dbReference type="EnsemblMetazoa" id="HelroP137635"/>
    </source>
</evidence>
<dbReference type="RefSeq" id="XP_009014132.1">
    <property type="nucleotide sequence ID" value="XM_009015884.1"/>
</dbReference>
<protein>
    <recommendedName>
        <fullName evidence="3">SH2 domain-containing protein</fullName>
    </recommendedName>
</protein>
<keyword evidence="6" id="KW-1185">Reference proteome</keyword>
<dbReference type="AlphaFoldDB" id="T1EIM1"/>
<dbReference type="HOGENOM" id="CLU_2151514_0_0_1"/>
<evidence type="ECO:0000256" key="1">
    <source>
        <dbReference type="ARBA" id="ARBA00022999"/>
    </source>
</evidence>
<proteinExistence type="predicted"/>
<dbReference type="InParanoid" id="T1EIM1"/>
<dbReference type="SMART" id="SM00252">
    <property type="entry name" value="SH2"/>
    <property type="match status" value="1"/>
</dbReference>
<dbReference type="eggNOG" id="KOG4637">
    <property type="taxonomic scope" value="Eukaryota"/>
</dbReference>
<reference evidence="6" key="1">
    <citation type="submission" date="2012-12" db="EMBL/GenBank/DDBJ databases">
        <authorList>
            <person name="Hellsten U."/>
            <person name="Grimwood J."/>
            <person name="Chapman J.A."/>
            <person name="Shapiro H."/>
            <person name="Aerts A."/>
            <person name="Otillar R.P."/>
            <person name="Terry A.Y."/>
            <person name="Boore J.L."/>
            <person name="Simakov O."/>
            <person name="Marletaz F."/>
            <person name="Cho S.-J."/>
            <person name="Edsinger-Gonzales E."/>
            <person name="Havlak P."/>
            <person name="Kuo D.-H."/>
            <person name="Larsson T."/>
            <person name="Lv J."/>
            <person name="Arendt D."/>
            <person name="Savage R."/>
            <person name="Osoegawa K."/>
            <person name="de Jong P."/>
            <person name="Lindberg D.R."/>
            <person name="Seaver E.C."/>
            <person name="Weisblat D.A."/>
            <person name="Putnam N.H."/>
            <person name="Grigoriev I.V."/>
            <person name="Rokhsar D.S."/>
        </authorList>
    </citation>
    <scope>NUCLEOTIDE SEQUENCE</scope>
</reference>
<dbReference type="EMBL" id="AMQM01003466">
    <property type="status" value="NOT_ANNOTATED_CDS"/>
    <property type="molecule type" value="Genomic_DNA"/>
</dbReference>
<dbReference type="PROSITE" id="PS50001">
    <property type="entry name" value="SH2"/>
    <property type="match status" value="1"/>
</dbReference>
<dbReference type="STRING" id="6412.T1EIM1"/>
<dbReference type="PANTHER" id="PTHR10155:SF10">
    <property type="entry name" value="PI3K21B, ISOFORM B"/>
    <property type="match status" value="1"/>
</dbReference>
<evidence type="ECO:0000313" key="4">
    <source>
        <dbReference type="EMBL" id="ESO07521.1"/>
    </source>
</evidence>
<gene>
    <name evidence="5" type="primary">20196421</name>
    <name evidence="4" type="ORF">HELRODRAFT_137635</name>
</gene>
<dbReference type="PRINTS" id="PR00678">
    <property type="entry name" value="PI3KINASEP85"/>
</dbReference>
<dbReference type="InterPro" id="IPR036860">
    <property type="entry name" value="SH2_dom_sf"/>
</dbReference>
<dbReference type="Gene3D" id="3.30.505.10">
    <property type="entry name" value="SH2 domain"/>
    <property type="match status" value="1"/>
</dbReference>
<dbReference type="SUPFAM" id="SSF55550">
    <property type="entry name" value="SH2 domain"/>
    <property type="match status" value="1"/>
</dbReference>
<sequence>VSRNKNDLEAPWFHGDISRDEINDLLMGTPDGTFIVRHSTTKDENEPYTLTLRKGGANKLIKICQKNGYWYLSASTQFASVYELIEHYTKHSLVHFNDSLDITLQYPL</sequence>
<dbReference type="CTD" id="20196421"/>
<dbReference type="EnsemblMetazoa" id="HelroT137635">
    <property type="protein sequence ID" value="HelroP137635"/>
    <property type="gene ID" value="HelroG137635"/>
</dbReference>
<dbReference type="GeneID" id="20196421"/>